<dbReference type="InterPro" id="IPR000160">
    <property type="entry name" value="GGDEF_dom"/>
</dbReference>
<gene>
    <name evidence="4" type="ORF">HH212_20870</name>
</gene>
<dbReference type="InterPro" id="IPR000700">
    <property type="entry name" value="PAS-assoc_C"/>
</dbReference>
<reference evidence="4 5" key="1">
    <citation type="submission" date="2020-04" db="EMBL/GenBank/DDBJ databases">
        <title>Genome sequencing of novel species.</title>
        <authorList>
            <person name="Heo J."/>
            <person name="Kim S.-J."/>
            <person name="Kim J.-S."/>
            <person name="Hong S.-B."/>
            <person name="Kwon S.-W."/>
        </authorList>
    </citation>
    <scope>NUCLEOTIDE SEQUENCE [LARGE SCALE GENOMIC DNA]</scope>
    <source>
        <strain evidence="4 5">GN2-R2</strain>
    </source>
</reference>
<accession>A0A7Z2VZA1</accession>
<dbReference type="SUPFAM" id="SSF141868">
    <property type="entry name" value="EAL domain-like"/>
    <property type="match status" value="1"/>
</dbReference>
<dbReference type="KEGG" id="mfy:HH212_20870"/>
<dbReference type="SUPFAM" id="SSF55073">
    <property type="entry name" value="Nucleotide cyclase"/>
    <property type="match status" value="1"/>
</dbReference>
<dbReference type="SMART" id="SM00052">
    <property type="entry name" value="EAL"/>
    <property type="match status" value="1"/>
</dbReference>
<dbReference type="SUPFAM" id="SSF55785">
    <property type="entry name" value="PYP-like sensor domain (PAS domain)"/>
    <property type="match status" value="2"/>
</dbReference>
<dbReference type="Proteomes" id="UP000502415">
    <property type="component" value="Chromosome"/>
</dbReference>
<dbReference type="InterPro" id="IPR013655">
    <property type="entry name" value="PAS_fold_3"/>
</dbReference>
<dbReference type="NCBIfam" id="TIGR00229">
    <property type="entry name" value="sensory_box"/>
    <property type="match status" value="1"/>
</dbReference>
<dbReference type="InterPro" id="IPR001633">
    <property type="entry name" value="EAL_dom"/>
</dbReference>
<dbReference type="InterPro" id="IPR052155">
    <property type="entry name" value="Biofilm_reg_signaling"/>
</dbReference>
<dbReference type="CDD" id="cd00130">
    <property type="entry name" value="PAS"/>
    <property type="match status" value="1"/>
</dbReference>
<dbReference type="SMART" id="SM00086">
    <property type="entry name" value="PAC"/>
    <property type="match status" value="1"/>
</dbReference>
<dbReference type="Pfam" id="PF00563">
    <property type="entry name" value="EAL"/>
    <property type="match status" value="1"/>
</dbReference>
<dbReference type="PANTHER" id="PTHR44757:SF2">
    <property type="entry name" value="BIOFILM ARCHITECTURE MAINTENANCE PROTEIN MBAA"/>
    <property type="match status" value="1"/>
</dbReference>
<dbReference type="CDD" id="cd01949">
    <property type="entry name" value="GGDEF"/>
    <property type="match status" value="1"/>
</dbReference>
<dbReference type="InterPro" id="IPR001610">
    <property type="entry name" value="PAC"/>
</dbReference>
<evidence type="ECO:0000313" key="4">
    <source>
        <dbReference type="EMBL" id="QJE02168.1"/>
    </source>
</evidence>
<dbReference type="PANTHER" id="PTHR44757">
    <property type="entry name" value="DIGUANYLATE CYCLASE DGCP"/>
    <property type="match status" value="1"/>
</dbReference>
<evidence type="ECO:0000313" key="5">
    <source>
        <dbReference type="Proteomes" id="UP000502415"/>
    </source>
</evidence>
<dbReference type="InterPro" id="IPR043128">
    <property type="entry name" value="Rev_trsase/Diguanyl_cyclase"/>
</dbReference>
<name>A0A7Z2VZA1_9BURK</name>
<dbReference type="EMBL" id="CP051685">
    <property type="protein sequence ID" value="QJE02168.1"/>
    <property type="molecule type" value="Genomic_DNA"/>
</dbReference>
<dbReference type="SMART" id="SM00267">
    <property type="entry name" value="GGDEF"/>
    <property type="match status" value="1"/>
</dbReference>
<organism evidence="4 5">
    <name type="scientific">Massilia forsythiae</name>
    <dbReference type="NCBI Taxonomy" id="2728020"/>
    <lineage>
        <taxon>Bacteria</taxon>
        <taxon>Pseudomonadati</taxon>
        <taxon>Pseudomonadota</taxon>
        <taxon>Betaproteobacteria</taxon>
        <taxon>Burkholderiales</taxon>
        <taxon>Oxalobacteraceae</taxon>
        <taxon>Telluria group</taxon>
        <taxon>Massilia</taxon>
    </lineage>
</organism>
<dbReference type="InterPro" id="IPR000014">
    <property type="entry name" value="PAS"/>
</dbReference>
<dbReference type="RefSeq" id="WP_170204256.1">
    <property type="nucleotide sequence ID" value="NZ_CP051685.1"/>
</dbReference>
<evidence type="ECO:0000259" key="2">
    <source>
        <dbReference type="PROSITE" id="PS50883"/>
    </source>
</evidence>
<dbReference type="NCBIfam" id="TIGR00254">
    <property type="entry name" value="GGDEF"/>
    <property type="match status" value="1"/>
</dbReference>
<dbReference type="Gene3D" id="3.30.70.270">
    <property type="match status" value="1"/>
</dbReference>
<protein>
    <submittedName>
        <fullName evidence="4">EAL domain-containing protein</fullName>
    </submittedName>
</protein>
<dbReference type="PROSITE" id="PS50113">
    <property type="entry name" value="PAC"/>
    <property type="match status" value="1"/>
</dbReference>
<dbReference type="Pfam" id="PF00990">
    <property type="entry name" value="GGDEF"/>
    <property type="match status" value="1"/>
</dbReference>
<dbReference type="Gene3D" id="2.10.70.100">
    <property type="match status" value="1"/>
</dbReference>
<evidence type="ECO:0000259" key="1">
    <source>
        <dbReference type="PROSITE" id="PS50113"/>
    </source>
</evidence>
<dbReference type="PROSITE" id="PS50883">
    <property type="entry name" value="EAL"/>
    <property type="match status" value="1"/>
</dbReference>
<feature type="domain" description="PAC" evidence="1">
    <location>
        <begin position="215"/>
        <end position="266"/>
    </location>
</feature>
<dbReference type="InterPro" id="IPR029787">
    <property type="entry name" value="Nucleotide_cyclase"/>
</dbReference>
<feature type="domain" description="GGDEF" evidence="3">
    <location>
        <begin position="296"/>
        <end position="426"/>
    </location>
</feature>
<dbReference type="PROSITE" id="PS50887">
    <property type="entry name" value="GGDEF"/>
    <property type="match status" value="1"/>
</dbReference>
<evidence type="ECO:0000259" key="3">
    <source>
        <dbReference type="PROSITE" id="PS50887"/>
    </source>
</evidence>
<dbReference type="Gene3D" id="3.30.450.20">
    <property type="entry name" value="PAS domain"/>
    <property type="match status" value="2"/>
</dbReference>
<dbReference type="InterPro" id="IPR035965">
    <property type="entry name" value="PAS-like_dom_sf"/>
</dbReference>
<proteinExistence type="predicted"/>
<dbReference type="Pfam" id="PF08447">
    <property type="entry name" value="PAS_3"/>
    <property type="match status" value="1"/>
</dbReference>
<dbReference type="CDD" id="cd01948">
    <property type="entry name" value="EAL"/>
    <property type="match status" value="1"/>
</dbReference>
<dbReference type="InterPro" id="IPR035919">
    <property type="entry name" value="EAL_sf"/>
</dbReference>
<keyword evidence="5" id="KW-1185">Reference proteome</keyword>
<feature type="domain" description="EAL" evidence="2">
    <location>
        <begin position="435"/>
        <end position="688"/>
    </location>
</feature>
<dbReference type="Gene3D" id="3.20.20.450">
    <property type="entry name" value="EAL domain"/>
    <property type="match status" value="1"/>
</dbReference>
<dbReference type="SMART" id="SM00091">
    <property type="entry name" value="PAS"/>
    <property type="match status" value="2"/>
</dbReference>
<sequence>MAVQLHGGQAGSGADAWFRPLFEGNGLAMLACDAQSLRVLDLNQAMVEQFGHGRAALLGMHLPELLAAQDGAAGPFGRVHRFLHADGSARQVLPQPWPVGAAGRAADTDADGAHGGLVLVALQDVTFLVDEQARLMDDQDELRRAQALGLIGNWRWDGGRGAVLAASPEGYRILGFPPGDLPVGPRDVLARIHIEDRAAVLAARRRALAEPERHVDLQFRMVQPDGELRWVHVVAEVRRDGAGPPALSGLVQDITARRGVEEDVMRLAYYDTLTGLPNRNLFERHCRARLAQLGRDRLACLIVDLVHFRDVNYALTHLYGDLLLALVADRLGALIDGAGLLARVDARFTILLEDADEARARHWAARIHEVLEAPFSVVGIWCALGARIGVALAPSQGRDYHTLLRKADIALYQAAQAGRNTAVYDAGIDPHTPGRLSLVGDFRAAIEDGQLRLFCQPKVDIRSRQIVGAEALVRWWHPEKGCIAPESFVPLLESTELIHLLTGHMLEGAVAQCEAWRSEGVLLPIAVNLSARDVGVLALSEQLRALLERHGSRAGMIGLEVTESSLMSNPTAGIAELQRLSAMGFRLYVDDFGTGYSSLSYLSRLPVDVIKIDHAFTMKMIDDPRAAAIVKSTIHLAHDLGMEVVAEGVSERRIWDALQALGCDEAQGYYIAPPLPAEDLLAWARSSPYSLRGERATA</sequence>
<dbReference type="AlphaFoldDB" id="A0A7Z2VZA1"/>